<dbReference type="Proteomes" id="UP000243333">
    <property type="component" value="Unassembled WGS sequence"/>
</dbReference>
<evidence type="ECO:0000256" key="1">
    <source>
        <dbReference type="ARBA" id="ARBA00001946"/>
    </source>
</evidence>
<protein>
    <recommendedName>
        <fullName evidence="4 11">6-carboxyhexanoate--CoA ligase</fullName>
        <ecNumber evidence="4 11">6.2.1.14</ecNumber>
    </recommendedName>
    <alternativeName>
        <fullName evidence="11">Pimeloyl-CoA synthase</fullName>
    </alternativeName>
</protein>
<dbReference type="RefSeq" id="WP_093690897.1">
    <property type="nucleotide sequence ID" value="NZ_FNBU01000018.1"/>
</dbReference>
<dbReference type="NCBIfam" id="TIGR01204">
    <property type="entry name" value="bioW"/>
    <property type="match status" value="1"/>
</dbReference>
<dbReference type="EMBL" id="FNBU01000018">
    <property type="protein sequence ID" value="SDF63087.1"/>
    <property type="molecule type" value="Genomic_DNA"/>
</dbReference>
<evidence type="ECO:0000313" key="13">
    <source>
        <dbReference type="Proteomes" id="UP000243333"/>
    </source>
</evidence>
<dbReference type="OrthoDB" id="9792985at2"/>
<dbReference type="UniPathway" id="UPA00999">
    <property type="reaction ID" value="UER00351"/>
</dbReference>
<evidence type="ECO:0000256" key="2">
    <source>
        <dbReference type="ARBA" id="ARBA00005075"/>
    </source>
</evidence>
<evidence type="ECO:0000256" key="10">
    <source>
        <dbReference type="ARBA" id="ARBA00049553"/>
    </source>
</evidence>
<keyword evidence="6 11" id="KW-0547">Nucleotide-binding</keyword>
<dbReference type="EC" id="6.2.1.14" evidence="4 11"/>
<proteinExistence type="inferred from homology"/>
<organism evidence="12 13">
    <name type="scientific">Sporolituus thermophilus DSM 23256</name>
    <dbReference type="NCBI Taxonomy" id="1123285"/>
    <lineage>
        <taxon>Bacteria</taxon>
        <taxon>Bacillati</taxon>
        <taxon>Bacillota</taxon>
        <taxon>Negativicutes</taxon>
        <taxon>Selenomonadales</taxon>
        <taxon>Sporomusaceae</taxon>
        <taxon>Sporolituus</taxon>
    </lineage>
</organism>
<evidence type="ECO:0000256" key="4">
    <source>
        <dbReference type="ARBA" id="ARBA00012984"/>
    </source>
</evidence>
<comment type="cofactor">
    <cofactor evidence="1 11">
        <name>Mg(2+)</name>
        <dbReference type="ChEBI" id="CHEBI:18420"/>
    </cofactor>
</comment>
<dbReference type="AlphaFoldDB" id="A0A1G7MMZ2"/>
<dbReference type="GO" id="GO:0005524">
    <property type="term" value="F:ATP binding"/>
    <property type="evidence" value="ECO:0007669"/>
    <property type="project" value="UniProtKB-KW"/>
</dbReference>
<evidence type="ECO:0000256" key="9">
    <source>
        <dbReference type="ARBA" id="ARBA00022842"/>
    </source>
</evidence>
<evidence type="ECO:0000256" key="6">
    <source>
        <dbReference type="ARBA" id="ARBA00022741"/>
    </source>
</evidence>
<comment type="pathway">
    <text evidence="2 11">Metabolic intermediate metabolism; pimeloyl-CoA biosynthesis; pimeloyl-CoA from pimelate: step 1/1.</text>
</comment>
<evidence type="ECO:0000313" key="12">
    <source>
        <dbReference type="EMBL" id="SDF63087.1"/>
    </source>
</evidence>
<keyword evidence="7 11" id="KW-0093">Biotin biosynthesis</keyword>
<dbReference type="GO" id="GO:0000287">
    <property type="term" value="F:magnesium ion binding"/>
    <property type="evidence" value="ECO:0007669"/>
    <property type="project" value="UniProtKB-UniRule"/>
</dbReference>
<accession>A0A1G7MMZ2</accession>
<name>A0A1G7MMZ2_9FIRM</name>
<sequence length="258" mass="27027">MLYSVRMRAAQGGAHEAGGRHISGAERIAGAGDLAALAAAMVTRALSHSRGRADFINITVEAINEENVCRVPLLPVTTVAVPDVHAGREAAVAQLIKAGVAPAAARQGLAALLGLADSMRGAMLVCAESGRRLDNTAMRGVRVSRMDAVDPAGLTAVLSRRGLDNAHVREALVLAAKVAAAPGVVAELCWSDDPEYTAGYVASKDGYYRFPYLKPYGSPVGGRVFFVTPGSDLTALIEYLERQPVLVTVPEEASECSF</sequence>
<dbReference type="InterPro" id="IPR005499">
    <property type="entry name" value="BioW"/>
</dbReference>
<gene>
    <name evidence="11" type="primary">bioW</name>
    <name evidence="12" type="ORF">SAMN05660235_02238</name>
</gene>
<dbReference type="Pfam" id="PF03744">
    <property type="entry name" value="BioW"/>
    <property type="match status" value="1"/>
</dbReference>
<dbReference type="NCBIfam" id="NF002360">
    <property type="entry name" value="PRK01322.1"/>
    <property type="match status" value="1"/>
</dbReference>
<evidence type="ECO:0000256" key="3">
    <source>
        <dbReference type="ARBA" id="ARBA00011738"/>
    </source>
</evidence>
<dbReference type="GO" id="GO:0042410">
    <property type="term" value="F:6-carboxyhexanoate-CoA ligase activity"/>
    <property type="evidence" value="ECO:0007669"/>
    <property type="project" value="UniProtKB-UniRule"/>
</dbReference>
<keyword evidence="8 11" id="KW-0067">ATP-binding</keyword>
<keyword evidence="13" id="KW-1185">Reference proteome</keyword>
<comment type="similarity">
    <text evidence="11">Belongs to the BioW family.</text>
</comment>
<comment type="function">
    <text evidence="11">Catalyzes the transformation of pimelate into pimeloyl-CoA with concomitant hydrolysis of ATP to AMP.</text>
</comment>
<keyword evidence="9 11" id="KW-0460">Magnesium</keyword>
<dbReference type="HAMAP" id="MF_00668">
    <property type="entry name" value="BioW"/>
    <property type="match status" value="1"/>
</dbReference>
<comment type="catalytic activity">
    <reaction evidence="10 11">
        <text>heptanedioate + ATP + CoA = 6-carboxyhexanoyl-CoA + AMP + diphosphate</text>
        <dbReference type="Rhea" id="RHEA:14781"/>
        <dbReference type="ChEBI" id="CHEBI:30616"/>
        <dbReference type="ChEBI" id="CHEBI:33019"/>
        <dbReference type="ChEBI" id="CHEBI:36165"/>
        <dbReference type="ChEBI" id="CHEBI:57287"/>
        <dbReference type="ChEBI" id="CHEBI:57360"/>
        <dbReference type="ChEBI" id="CHEBI:456215"/>
        <dbReference type="EC" id="6.2.1.14"/>
    </reaction>
</comment>
<comment type="subunit">
    <text evidence="3 11">Homodimer.</text>
</comment>
<evidence type="ECO:0000256" key="7">
    <source>
        <dbReference type="ARBA" id="ARBA00022756"/>
    </source>
</evidence>
<keyword evidence="5 11" id="KW-0436">Ligase</keyword>
<evidence type="ECO:0000256" key="5">
    <source>
        <dbReference type="ARBA" id="ARBA00022598"/>
    </source>
</evidence>
<evidence type="ECO:0000256" key="8">
    <source>
        <dbReference type="ARBA" id="ARBA00022840"/>
    </source>
</evidence>
<evidence type="ECO:0000256" key="11">
    <source>
        <dbReference type="HAMAP-Rule" id="MF_00668"/>
    </source>
</evidence>
<dbReference type="GO" id="GO:0009102">
    <property type="term" value="P:biotin biosynthetic process"/>
    <property type="evidence" value="ECO:0007669"/>
    <property type="project" value="UniProtKB-UniRule"/>
</dbReference>
<dbReference type="STRING" id="1123285.SAMN05660235_02238"/>
<reference evidence="13" key="1">
    <citation type="submission" date="2016-10" db="EMBL/GenBank/DDBJ databases">
        <authorList>
            <person name="Varghese N."/>
            <person name="Submissions S."/>
        </authorList>
    </citation>
    <scope>NUCLEOTIDE SEQUENCE [LARGE SCALE GENOMIC DNA]</scope>
    <source>
        <strain evidence="13">DSM 23256</strain>
    </source>
</reference>